<dbReference type="EMBL" id="CP097463">
    <property type="protein sequence ID" value="WAX58009.1"/>
    <property type="molecule type" value="Genomic_DNA"/>
</dbReference>
<dbReference type="CDD" id="cd17535">
    <property type="entry name" value="REC_NarL-like"/>
    <property type="match status" value="1"/>
</dbReference>
<evidence type="ECO:0000259" key="4">
    <source>
        <dbReference type="PROSITE" id="PS50043"/>
    </source>
</evidence>
<reference evidence="6" key="1">
    <citation type="submission" date="2022-05" db="EMBL/GenBank/DDBJ databases">
        <title>Jatrophihabitans sp. SB3-54 whole genome sequence.</title>
        <authorList>
            <person name="Suh M.K."/>
            <person name="Eom M.K."/>
            <person name="Kim J.S."/>
            <person name="Kim H.S."/>
            <person name="Do H.E."/>
            <person name="Shin Y.K."/>
            <person name="Lee J.-S."/>
        </authorList>
    </citation>
    <scope>NUCLEOTIDE SEQUENCE</scope>
    <source>
        <strain evidence="6">SB3-54</strain>
    </source>
</reference>
<dbReference type="PROSITE" id="PS50043">
    <property type="entry name" value="HTH_LUXR_2"/>
    <property type="match status" value="1"/>
</dbReference>
<dbReference type="SMART" id="SM00448">
    <property type="entry name" value="REC"/>
    <property type="match status" value="1"/>
</dbReference>
<evidence type="ECO:0000256" key="1">
    <source>
        <dbReference type="ARBA" id="ARBA00022553"/>
    </source>
</evidence>
<dbReference type="SUPFAM" id="SSF52172">
    <property type="entry name" value="CheY-like"/>
    <property type="match status" value="1"/>
</dbReference>
<feature type="domain" description="HTH luxR-type" evidence="4">
    <location>
        <begin position="142"/>
        <end position="207"/>
    </location>
</feature>
<feature type="domain" description="Response regulatory" evidence="5">
    <location>
        <begin position="3"/>
        <end position="119"/>
    </location>
</feature>
<evidence type="ECO:0000256" key="2">
    <source>
        <dbReference type="ARBA" id="ARBA00023125"/>
    </source>
</evidence>
<dbReference type="PRINTS" id="PR00038">
    <property type="entry name" value="HTHLUXR"/>
</dbReference>
<evidence type="ECO:0000256" key="3">
    <source>
        <dbReference type="PROSITE-ProRule" id="PRU00169"/>
    </source>
</evidence>
<dbReference type="SUPFAM" id="SSF46894">
    <property type="entry name" value="C-terminal effector domain of the bipartite response regulators"/>
    <property type="match status" value="1"/>
</dbReference>
<keyword evidence="1 3" id="KW-0597">Phosphoprotein</keyword>
<sequence length="209" mass="21483">MTRVLIVDDHPVFRDGLTGLLATLDAVQIAGAVGTAEQALDAVRQSPPDVVLMDLNLPGASGVEATRQVLDLAPATAVLVITMVDDDDSVLAALRAGARGYVLKGASAEEISAAIRTVAAGGAVFGAAIASRLAAQPAPSAAVPLGPNLTHRESEVLALLADGLSNKQIARTLDLSLKTVQNHVSHILDKLQAADRTQAALRARGITPR</sequence>
<dbReference type="Pfam" id="PF00196">
    <property type="entry name" value="GerE"/>
    <property type="match status" value="1"/>
</dbReference>
<proteinExistence type="predicted"/>
<dbReference type="InterPro" id="IPR016032">
    <property type="entry name" value="Sig_transdc_resp-reg_C-effctor"/>
</dbReference>
<dbReference type="InterPro" id="IPR039420">
    <property type="entry name" value="WalR-like"/>
</dbReference>
<organism evidence="6 7">
    <name type="scientific">Jatrophihabitans cynanchi</name>
    <dbReference type="NCBI Taxonomy" id="2944128"/>
    <lineage>
        <taxon>Bacteria</taxon>
        <taxon>Bacillati</taxon>
        <taxon>Actinomycetota</taxon>
        <taxon>Actinomycetes</taxon>
        <taxon>Jatrophihabitantales</taxon>
        <taxon>Jatrophihabitantaceae</taxon>
        <taxon>Jatrophihabitans</taxon>
    </lineage>
</organism>
<dbReference type="PANTHER" id="PTHR43214">
    <property type="entry name" value="TWO-COMPONENT RESPONSE REGULATOR"/>
    <property type="match status" value="1"/>
</dbReference>
<dbReference type="InterPro" id="IPR058245">
    <property type="entry name" value="NreC/VraR/RcsB-like_REC"/>
</dbReference>
<evidence type="ECO:0000313" key="6">
    <source>
        <dbReference type="EMBL" id="WAX58009.1"/>
    </source>
</evidence>
<gene>
    <name evidence="6" type="ORF">M6B22_04380</name>
</gene>
<name>A0ABY7K020_9ACTN</name>
<dbReference type="PROSITE" id="PS50110">
    <property type="entry name" value="RESPONSE_REGULATORY"/>
    <property type="match status" value="1"/>
</dbReference>
<dbReference type="Pfam" id="PF00072">
    <property type="entry name" value="Response_reg"/>
    <property type="match status" value="1"/>
</dbReference>
<dbReference type="SMART" id="SM00421">
    <property type="entry name" value="HTH_LUXR"/>
    <property type="match status" value="1"/>
</dbReference>
<dbReference type="Proteomes" id="UP001164693">
    <property type="component" value="Chromosome"/>
</dbReference>
<dbReference type="CDD" id="cd06170">
    <property type="entry name" value="LuxR_C_like"/>
    <property type="match status" value="1"/>
</dbReference>
<evidence type="ECO:0000259" key="5">
    <source>
        <dbReference type="PROSITE" id="PS50110"/>
    </source>
</evidence>
<keyword evidence="7" id="KW-1185">Reference proteome</keyword>
<evidence type="ECO:0000313" key="7">
    <source>
        <dbReference type="Proteomes" id="UP001164693"/>
    </source>
</evidence>
<dbReference type="InterPro" id="IPR000792">
    <property type="entry name" value="Tscrpt_reg_LuxR_C"/>
</dbReference>
<dbReference type="RefSeq" id="WP_269444557.1">
    <property type="nucleotide sequence ID" value="NZ_CP097463.1"/>
</dbReference>
<dbReference type="Gene3D" id="3.40.50.2300">
    <property type="match status" value="1"/>
</dbReference>
<dbReference type="PROSITE" id="PS00622">
    <property type="entry name" value="HTH_LUXR_1"/>
    <property type="match status" value="1"/>
</dbReference>
<dbReference type="InterPro" id="IPR001789">
    <property type="entry name" value="Sig_transdc_resp-reg_receiver"/>
</dbReference>
<dbReference type="InterPro" id="IPR011006">
    <property type="entry name" value="CheY-like_superfamily"/>
</dbReference>
<keyword evidence="2" id="KW-0238">DNA-binding</keyword>
<protein>
    <submittedName>
        <fullName evidence="6">Response regulator transcription factor</fullName>
    </submittedName>
</protein>
<accession>A0ABY7K020</accession>
<feature type="modified residue" description="4-aspartylphosphate" evidence="3">
    <location>
        <position position="54"/>
    </location>
</feature>